<sequence>MTSIEADARPEDGRELKFRALANDLRARIVRGVWEPGAKLPTEKQLSVDHDLSMTTVRRALDELVEQRLVVRRQGSGTFVAKTPPRSRDTLSVGVLVPSTTQYYPQVLAGIETTLSGASARMMLACYHYDSSEEDRDIASLVDGGVDGLLLAPDLTTPADPAARLEELLRLPVPVVLLERRLFDAGPADRAEYVRTDHEAGAFDAVSHLATLGHERVALICRHPNPTGNWVVRGYNAAVTDLDLARIDPVLAASDDWSPGRADEALAELLRSRATAAVVFGDREAALLEGAARRAGVRVPEDLALVAYDDESADVAEIPLTAVSPPKHTLGRLGAQVLLTRLSDGDAAPVHQINLRPRVVIRDSCGARLRGAR</sequence>
<dbReference type="InterPro" id="IPR036390">
    <property type="entry name" value="WH_DNA-bd_sf"/>
</dbReference>
<feature type="domain" description="HTH gntR-type" evidence="4">
    <location>
        <begin position="15"/>
        <end position="83"/>
    </location>
</feature>
<dbReference type="Gene3D" id="1.10.10.10">
    <property type="entry name" value="Winged helix-like DNA-binding domain superfamily/Winged helix DNA-binding domain"/>
    <property type="match status" value="1"/>
</dbReference>
<organism evidence="5 6">
    <name type="scientific">Georgenia subflava</name>
    <dbReference type="NCBI Taxonomy" id="1622177"/>
    <lineage>
        <taxon>Bacteria</taxon>
        <taxon>Bacillati</taxon>
        <taxon>Actinomycetota</taxon>
        <taxon>Actinomycetes</taxon>
        <taxon>Micrococcales</taxon>
        <taxon>Bogoriellaceae</taxon>
        <taxon>Georgenia</taxon>
    </lineage>
</organism>
<dbReference type="CDD" id="cd07377">
    <property type="entry name" value="WHTH_GntR"/>
    <property type="match status" value="1"/>
</dbReference>
<keyword evidence="1" id="KW-0805">Transcription regulation</keyword>
<reference evidence="5 6" key="1">
    <citation type="submission" date="2019-10" db="EMBL/GenBank/DDBJ databases">
        <title>Georgenia wutianyii sp. nov. and Georgenia yuyongxinii sp. nov. isolated from plateau pika (Ochotona curzoniae) in the Qinghai-Tibet plateau of China.</title>
        <authorList>
            <person name="Tian Z."/>
        </authorList>
    </citation>
    <scope>NUCLEOTIDE SEQUENCE [LARGE SCALE GENOMIC DNA]</scope>
    <source>
        <strain evidence="5 6">JCM 19765</strain>
    </source>
</reference>
<dbReference type="OrthoDB" id="3523737at2"/>
<dbReference type="Pfam" id="PF13377">
    <property type="entry name" value="Peripla_BP_3"/>
    <property type="match status" value="1"/>
</dbReference>
<dbReference type="SMART" id="SM00345">
    <property type="entry name" value="HTH_GNTR"/>
    <property type="match status" value="1"/>
</dbReference>
<dbReference type="RefSeq" id="WP_152193867.1">
    <property type="nucleotide sequence ID" value="NZ_VUKD01000001.1"/>
</dbReference>
<evidence type="ECO:0000256" key="1">
    <source>
        <dbReference type="ARBA" id="ARBA00023015"/>
    </source>
</evidence>
<name>A0A6N7ELZ7_9MICO</name>
<dbReference type="PROSITE" id="PS50949">
    <property type="entry name" value="HTH_GNTR"/>
    <property type="match status" value="1"/>
</dbReference>
<dbReference type="Gene3D" id="3.40.50.2300">
    <property type="match status" value="2"/>
</dbReference>
<dbReference type="InterPro" id="IPR000524">
    <property type="entry name" value="Tscrpt_reg_HTH_GntR"/>
</dbReference>
<dbReference type="SUPFAM" id="SSF46785">
    <property type="entry name" value="Winged helix' DNA-binding domain"/>
    <property type="match status" value="1"/>
</dbReference>
<evidence type="ECO:0000313" key="6">
    <source>
        <dbReference type="Proteomes" id="UP000437709"/>
    </source>
</evidence>
<dbReference type="Proteomes" id="UP000437709">
    <property type="component" value="Unassembled WGS sequence"/>
</dbReference>
<dbReference type="SUPFAM" id="SSF53822">
    <property type="entry name" value="Periplasmic binding protein-like I"/>
    <property type="match status" value="1"/>
</dbReference>
<dbReference type="GO" id="GO:0000976">
    <property type="term" value="F:transcription cis-regulatory region binding"/>
    <property type="evidence" value="ECO:0007669"/>
    <property type="project" value="TreeGrafter"/>
</dbReference>
<dbReference type="AlphaFoldDB" id="A0A6N7ELZ7"/>
<proteinExistence type="predicted"/>
<protein>
    <submittedName>
        <fullName evidence="5">GntR family transcriptional regulator</fullName>
    </submittedName>
</protein>
<dbReference type="InterPro" id="IPR028082">
    <property type="entry name" value="Peripla_BP_I"/>
</dbReference>
<keyword evidence="3" id="KW-0804">Transcription</keyword>
<evidence type="ECO:0000313" key="5">
    <source>
        <dbReference type="EMBL" id="MPV38148.1"/>
    </source>
</evidence>
<gene>
    <name evidence="5" type="ORF">GB881_14030</name>
</gene>
<evidence type="ECO:0000259" key="4">
    <source>
        <dbReference type="PROSITE" id="PS50949"/>
    </source>
</evidence>
<accession>A0A6N7ELZ7</accession>
<keyword evidence="6" id="KW-1185">Reference proteome</keyword>
<dbReference type="Pfam" id="PF00392">
    <property type="entry name" value="GntR"/>
    <property type="match status" value="1"/>
</dbReference>
<dbReference type="PANTHER" id="PTHR30146:SF155">
    <property type="entry name" value="ALANINE RACEMASE"/>
    <property type="match status" value="1"/>
</dbReference>
<comment type="caution">
    <text evidence="5">The sequence shown here is derived from an EMBL/GenBank/DDBJ whole genome shotgun (WGS) entry which is preliminary data.</text>
</comment>
<dbReference type="GO" id="GO:0003700">
    <property type="term" value="F:DNA-binding transcription factor activity"/>
    <property type="evidence" value="ECO:0007669"/>
    <property type="project" value="InterPro"/>
</dbReference>
<dbReference type="InterPro" id="IPR046335">
    <property type="entry name" value="LacI/GalR-like_sensor"/>
</dbReference>
<evidence type="ECO:0000256" key="2">
    <source>
        <dbReference type="ARBA" id="ARBA00023125"/>
    </source>
</evidence>
<evidence type="ECO:0000256" key="3">
    <source>
        <dbReference type="ARBA" id="ARBA00023163"/>
    </source>
</evidence>
<dbReference type="PANTHER" id="PTHR30146">
    <property type="entry name" value="LACI-RELATED TRANSCRIPTIONAL REPRESSOR"/>
    <property type="match status" value="1"/>
</dbReference>
<dbReference type="EMBL" id="WHPC01000065">
    <property type="protein sequence ID" value="MPV38148.1"/>
    <property type="molecule type" value="Genomic_DNA"/>
</dbReference>
<keyword evidence="2" id="KW-0238">DNA-binding</keyword>
<dbReference type="InterPro" id="IPR036388">
    <property type="entry name" value="WH-like_DNA-bd_sf"/>
</dbReference>